<evidence type="ECO:0000256" key="20">
    <source>
        <dbReference type="ARBA" id="ARBA00033322"/>
    </source>
</evidence>
<gene>
    <name evidence="23" type="primary">apcE</name>
    <name evidence="23" type="ORF">Hrvl_027</name>
</gene>
<keyword evidence="7" id="KW-0042">Antenna complex</keyword>
<organism evidence="23">
    <name type="scientific">Hildenbrandia rivularis</name>
    <dbReference type="NCBI Taxonomy" id="135206"/>
    <lineage>
        <taxon>Eukaryota</taxon>
        <taxon>Rhodophyta</taxon>
        <taxon>Florideophyceae</taxon>
        <taxon>Hildenbrandiophycidae</taxon>
        <taxon>Hildenbrandiales</taxon>
        <taxon>Hildenbrandiaceae</taxon>
        <taxon>Hildenbrandia</taxon>
    </lineage>
</organism>
<dbReference type="GeneID" id="29074099"/>
<reference evidence="23" key="1">
    <citation type="journal article" date="2016" name="BMC Biol.">
        <title>Parallel evolution of highly conserved plastid genome architecture in red seaweeds and seed plants.</title>
        <authorList>
            <person name="Lee J."/>
            <person name="Cho C.H."/>
            <person name="Park S.I."/>
            <person name="Choi J.W."/>
            <person name="Song H.S."/>
            <person name="West J.A."/>
            <person name="Bhattacharya D."/>
            <person name="Yoon H.S."/>
        </authorList>
    </citation>
    <scope>NUCLEOTIDE SEQUENCE</scope>
</reference>
<evidence type="ECO:0000256" key="14">
    <source>
        <dbReference type="ARBA" id="ARBA00023136"/>
    </source>
</evidence>
<dbReference type="InterPro" id="IPR012128">
    <property type="entry name" value="Phycobilisome_asu/bsu"/>
</dbReference>
<evidence type="ECO:0000256" key="21">
    <source>
        <dbReference type="PROSITE-ProRule" id="PRU00775"/>
    </source>
</evidence>
<evidence type="ECO:0000256" key="6">
    <source>
        <dbReference type="ARBA" id="ARBA00022531"/>
    </source>
</evidence>
<dbReference type="InterPro" id="IPR001297">
    <property type="entry name" value="PBS_linker_dom"/>
</dbReference>
<dbReference type="GO" id="GO:0015979">
    <property type="term" value="P:photosynthesis"/>
    <property type="evidence" value="ECO:0007669"/>
    <property type="project" value="UniProtKB-KW"/>
</dbReference>
<evidence type="ECO:0000256" key="16">
    <source>
        <dbReference type="ARBA" id="ARBA00023307"/>
    </source>
</evidence>
<evidence type="ECO:0000256" key="5">
    <source>
        <dbReference type="ARBA" id="ARBA00022528"/>
    </source>
</evidence>
<keyword evidence="5" id="KW-0150">Chloroplast</keyword>
<evidence type="ECO:0000256" key="2">
    <source>
        <dbReference type="ARBA" id="ARBA00008182"/>
    </source>
</evidence>
<dbReference type="InterPro" id="IPR009050">
    <property type="entry name" value="Globin-like_sf"/>
</dbReference>
<dbReference type="Pfam" id="PF00427">
    <property type="entry name" value="PBS_linker_poly"/>
    <property type="match status" value="3"/>
</dbReference>
<dbReference type="GO" id="GO:0009535">
    <property type="term" value="C:chloroplast thylakoid membrane"/>
    <property type="evidence" value="ECO:0007669"/>
    <property type="project" value="UniProtKB-SubCell"/>
</dbReference>
<dbReference type="PROSITE" id="PS51445">
    <property type="entry name" value="PBS_LINKER"/>
    <property type="match status" value="3"/>
</dbReference>
<dbReference type="EMBL" id="KX284723">
    <property type="protein sequence ID" value="AOM67087.1"/>
    <property type="molecule type" value="Genomic_DNA"/>
</dbReference>
<keyword evidence="16" id="KW-0089">Bile pigment</keyword>
<evidence type="ECO:0000259" key="22">
    <source>
        <dbReference type="PROSITE" id="PS51445"/>
    </source>
</evidence>
<keyword evidence="6" id="KW-0602">Photosynthesis</keyword>
<keyword evidence="12" id="KW-0157">Chromophore</keyword>
<dbReference type="GO" id="GO:0016829">
    <property type="term" value="F:lyase activity"/>
    <property type="evidence" value="ECO:0007669"/>
    <property type="project" value="UniProtKB-KW"/>
</dbReference>
<evidence type="ECO:0000256" key="8">
    <source>
        <dbReference type="ARBA" id="ARBA00022640"/>
    </source>
</evidence>
<feature type="domain" description="PBS-linker" evidence="22">
    <location>
        <begin position="702"/>
        <end position="879"/>
    </location>
</feature>
<evidence type="ECO:0000256" key="11">
    <source>
        <dbReference type="ARBA" id="ARBA00022982"/>
    </source>
</evidence>
<keyword evidence="10 21" id="KW-0605">Phycobilisome</keyword>
<keyword evidence="4" id="KW-0813">Transport</keyword>
<geneLocation type="plastid" evidence="23"/>
<evidence type="ECO:0000256" key="13">
    <source>
        <dbReference type="ARBA" id="ARBA00023078"/>
    </source>
</evidence>
<evidence type="ECO:0000256" key="19">
    <source>
        <dbReference type="ARBA" id="ARBA00031629"/>
    </source>
</evidence>
<dbReference type="GO" id="GO:0030089">
    <property type="term" value="C:phycobilisome"/>
    <property type="evidence" value="ECO:0007669"/>
    <property type="project" value="UniProtKB-UniRule"/>
</dbReference>
<comment type="subcellular location">
    <subcellularLocation>
        <location evidence="1">Plastid</location>
        <location evidence="1">Chloroplast thylakoid membrane</location>
        <topology evidence="1">Peripheral membrane protein</topology>
        <orientation evidence="1">Stromal side</orientation>
    </subcellularLocation>
</comment>
<evidence type="ECO:0000313" key="23">
    <source>
        <dbReference type="EMBL" id="AOM67087.1"/>
    </source>
</evidence>
<keyword evidence="9" id="KW-0677">Repeat</keyword>
<evidence type="ECO:0000256" key="15">
    <source>
        <dbReference type="ARBA" id="ARBA00023239"/>
    </source>
</evidence>
<dbReference type="SUPFAM" id="SSF46458">
    <property type="entry name" value="Globin-like"/>
    <property type="match status" value="1"/>
</dbReference>
<comment type="similarity">
    <text evidence="2">Belongs to the phycobiliprotein family.</text>
</comment>
<dbReference type="Gene3D" id="1.10.3130.20">
    <property type="entry name" value="Phycobilisome linker domain"/>
    <property type="match status" value="3"/>
</dbReference>
<evidence type="ECO:0000256" key="12">
    <source>
        <dbReference type="ARBA" id="ARBA00022991"/>
    </source>
</evidence>
<dbReference type="Pfam" id="PF00502">
    <property type="entry name" value="Phycobilisome"/>
    <property type="match status" value="2"/>
</dbReference>
<evidence type="ECO:0000256" key="18">
    <source>
        <dbReference type="ARBA" id="ARBA00029643"/>
    </source>
</evidence>
<dbReference type="Gene3D" id="1.10.490.20">
    <property type="entry name" value="Phycocyanins"/>
    <property type="match status" value="1"/>
</dbReference>
<evidence type="ECO:0000256" key="3">
    <source>
        <dbReference type="ARBA" id="ARBA00018674"/>
    </source>
</evidence>
<sequence length="883" mass="100916">MSVKASGGSPTVKPQPYRTTLFATIMQAEQQDRFLNLGELGQLITFLNSGKKRLKIADILTQNANSLVAQAADKIFTGGSAISYLEKPQAAILVFNNQDNNNTRGNINRELSKNATGNSIQSLTSLFSGSDATPTGFKPIDITKYGSMRMKKSLRDLDWFLRYLTYAIVAGDTNILLVNIRGLRELIDNACSSVVTVVALKSMRRNASKIFSYSIEDQAFILEYFDVLIKEFESFSYTDKLKKRSYNYLQGLRLPQIYAQAGNLVPRFVMKAGLSESEKNLVIKACYRQIFERDIEKAYSLSFVDLESQLKNGKLSAKEFVRNLGLSVIYRKQFFEPFVNSRALELAFRHFLGRGPGSLEEFRVFFAILSDQGLPGLINSLINLDEYTNYFGEETVPYIRNLGEEAQECKNWGPQIALLSYSAPSKKAPEFITLFGSYNQPLPDQHPYGKGNDPSNIQFGAIFPQSRRDVDSYPAPFGKYTRRVLIRRGPGIYNQINNPSFRSRCLGLLGPRVFELDPRFRYISSNIKSDSTAASLTSINSIINVIYLRVFGRFVYSEERLLLKLLESKFENQQISVREFVRQLSKSSVFRSLYWQPLYICKAIEYIHRRLIGRPTYGRQEINQYFDIAYKQGYYKVIDAMIDSLEYIEAFGDNIVPYDRYTTSSGIILPSFILKKNIPQISSNMIERFISLGKAANNISTQSINSKVEQGVSKRRYQSTIFTVNKHSSLLDLQKSFRACFRQIFERDLYSIGIGHELTSIKQQFISQRITVKQLVLSLGMHDLYQKEFYQPYSNTKVIELGTKHFLGRAPNNQLEVRYYNQILASQGLREFIKSLVYSVEYATIFGDNIIPYRRFPSLPATNFSNTQSLYNVFTNKNNRIVT</sequence>
<feature type="domain" description="PBS-linker" evidence="22">
    <location>
        <begin position="507"/>
        <end position="687"/>
    </location>
</feature>
<keyword evidence="8 23" id="KW-0934">Plastid</keyword>
<dbReference type="RefSeq" id="YP_009297543.1">
    <property type="nucleotide sequence ID" value="NC_031177.1"/>
</dbReference>
<comment type="similarity">
    <text evidence="21">Belongs to the phycobilisome linker protein family.</text>
</comment>
<keyword evidence="11" id="KW-0249">Electron transport</keyword>
<evidence type="ECO:0000256" key="4">
    <source>
        <dbReference type="ARBA" id="ARBA00022448"/>
    </source>
</evidence>
<evidence type="ECO:0000256" key="1">
    <source>
        <dbReference type="ARBA" id="ARBA00004185"/>
    </source>
</evidence>
<dbReference type="InterPro" id="IPR038255">
    <property type="entry name" value="PBS_linker_sf"/>
</dbReference>
<evidence type="ECO:0000256" key="7">
    <source>
        <dbReference type="ARBA" id="ARBA00022549"/>
    </source>
</evidence>
<feature type="domain" description="PBS-linker" evidence="22">
    <location>
        <begin position="248"/>
        <end position="428"/>
    </location>
</feature>
<dbReference type="PANTHER" id="PTHR34011">
    <property type="entry name" value="PHYCOBILISOME 32.1 KDA LINKER POLYPEPTIDE, PHYCOCYANIN-ASSOCIATED, ROD 2-RELATED"/>
    <property type="match status" value="1"/>
</dbReference>
<accession>A0A1C9CFE3</accession>
<evidence type="ECO:0000256" key="9">
    <source>
        <dbReference type="ARBA" id="ARBA00022737"/>
    </source>
</evidence>
<proteinExistence type="inferred from homology"/>
<comment type="function">
    <text evidence="17">This protein is postulated to act both as terminal energy acceptor and as a linker polypeptide that stabilizes the phycobilisome architecture. May have intrinsic bilin lyase activity.</text>
</comment>
<dbReference type="PANTHER" id="PTHR34011:SF6">
    <property type="entry name" value="PHYCOBILIPROTEIN APCE"/>
    <property type="match status" value="1"/>
</dbReference>
<dbReference type="InterPro" id="IPR038719">
    <property type="entry name" value="Phycobilisome_asu/bsu_sf"/>
</dbReference>
<protein>
    <recommendedName>
        <fullName evidence="3">Phycobiliprotein ApcE</fullName>
    </recommendedName>
    <alternativeName>
        <fullName evidence="20">Anchor polypeptide</fullName>
    </alternativeName>
    <alternativeName>
        <fullName evidence="19">PBS-anchor protein</fullName>
    </alternativeName>
    <alternativeName>
        <fullName evidence="18">Phycobilisome linker polypeptide</fullName>
    </alternativeName>
</protein>
<evidence type="ECO:0000256" key="17">
    <source>
        <dbReference type="ARBA" id="ARBA00025203"/>
    </source>
</evidence>
<keyword evidence="15" id="KW-0456">Lyase</keyword>
<dbReference type="AlphaFoldDB" id="A0A1C9CFE3"/>
<name>A0A1C9CFE3_9FLOR</name>
<keyword evidence="14" id="KW-0472">Membrane</keyword>
<keyword evidence="13" id="KW-0793">Thylakoid</keyword>
<evidence type="ECO:0000256" key="10">
    <source>
        <dbReference type="ARBA" id="ARBA00022738"/>
    </source>
</evidence>